<keyword evidence="1" id="KW-0812">Transmembrane</keyword>
<dbReference type="Proteomes" id="UP000515679">
    <property type="component" value="Chromosome"/>
</dbReference>
<evidence type="ECO:0000256" key="1">
    <source>
        <dbReference type="SAM" id="Phobius"/>
    </source>
</evidence>
<organism evidence="2 3">
    <name type="scientific">Cohnella cholangitidis</name>
    <dbReference type="NCBI Taxonomy" id="2598458"/>
    <lineage>
        <taxon>Bacteria</taxon>
        <taxon>Bacillati</taxon>
        <taxon>Bacillota</taxon>
        <taxon>Bacilli</taxon>
        <taxon>Bacillales</taxon>
        <taxon>Paenibacillaceae</taxon>
        <taxon>Cohnella</taxon>
    </lineage>
</organism>
<dbReference type="EMBL" id="CP041969">
    <property type="protein sequence ID" value="QMV41580.1"/>
    <property type="molecule type" value="Genomic_DNA"/>
</dbReference>
<accession>A0A7G5BX96</accession>
<name>A0A7G5BX96_9BACL</name>
<feature type="transmembrane region" description="Helical" evidence="1">
    <location>
        <begin position="42"/>
        <end position="63"/>
    </location>
</feature>
<protein>
    <submittedName>
        <fullName evidence="2">Uncharacterized protein</fullName>
    </submittedName>
</protein>
<reference evidence="2 3" key="1">
    <citation type="submission" date="2019-07" db="EMBL/GenBank/DDBJ databases">
        <authorList>
            <person name="Kim J.K."/>
            <person name="Cheong H.-M."/>
            <person name="Choi Y."/>
            <person name="Hwang K.J."/>
            <person name="Lee S."/>
            <person name="Choi C."/>
        </authorList>
    </citation>
    <scope>NUCLEOTIDE SEQUENCE [LARGE SCALE GENOMIC DNA]</scope>
    <source>
        <strain evidence="2 3">KS 22</strain>
    </source>
</reference>
<dbReference type="KEGG" id="cchl:FPL14_10585"/>
<proteinExistence type="predicted"/>
<keyword evidence="1" id="KW-0472">Membrane</keyword>
<feature type="transmembrane region" description="Helical" evidence="1">
    <location>
        <begin position="151"/>
        <end position="171"/>
    </location>
</feature>
<evidence type="ECO:0000313" key="2">
    <source>
        <dbReference type="EMBL" id="QMV41580.1"/>
    </source>
</evidence>
<keyword evidence="3" id="KW-1185">Reference proteome</keyword>
<feature type="transmembrane region" description="Helical" evidence="1">
    <location>
        <begin position="122"/>
        <end position="144"/>
    </location>
</feature>
<evidence type="ECO:0000313" key="3">
    <source>
        <dbReference type="Proteomes" id="UP000515679"/>
    </source>
</evidence>
<dbReference type="RefSeq" id="WP_182302924.1">
    <property type="nucleotide sequence ID" value="NZ_CP041969.1"/>
</dbReference>
<sequence>MRATMGFSLRYYTRSYRYVAPLLIFGLSLYFIYSVVPNPVMPSYSFTATLLFVVSAWLSFSYIDVEDETQQQITVMHIGNLSKYYISKLLVMVIIVSALSIMCVLYPIAFDKFVRQPNAAEIVVSIISHVSLSLLGMSVSLLFTNKLVQKLGYAILGLFMVIALSLAGAGIESALPEAVRPMAWVIPPISHTMEMLNHYEEATYGEITISLLAPLIYSLLLFWVFLVKMKKSCYKQ</sequence>
<keyword evidence="1" id="KW-1133">Transmembrane helix</keyword>
<feature type="transmembrane region" description="Helical" evidence="1">
    <location>
        <begin position="207"/>
        <end position="227"/>
    </location>
</feature>
<feature type="transmembrane region" description="Helical" evidence="1">
    <location>
        <begin position="84"/>
        <end position="110"/>
    </location>
</feature>
<gene>
    <name evidence="2" type="ORF">FPL14_10585</name>
</gene>
<dbReference type="AlphaFoldDB" id="A0A7G5BX96"/>
<feature type="transmembrane region" description="Helical" evidence="1">
    <location>
        <begin position="16"/>
        <end position="36"/>
    </location>
</feature>